<dbReference type="PANTHER" id="PTHR36440:SF1">
    <property type="entry name" value="PUTATIVE (AFU_ORTHOLOGUE AFUA_8G07350)-RELATED"/>
    <property type="match status" value="1"/>
</dbReference>
<dbReference type="EMBL" id="SMAN01000012">
    <property type="protein sequence ID" value="TCT20882.1"/>
    <property type="molecule type" value="Genomic_DNA"/>
</dbReference>
<feature type="domain" description="Cupin type-2" evidence="1">
    <location>
        <begin position="16"/>
        <end position="80"/>
    </location>
</feature>
<dbReference type="Pfam" id="PF07883">
    <property type="entry name" value="Cupin_2"/>
    <property type="match status" value="1"/>
</dbReference>
<gene>
    <name evidence="2" type="ORF">EDD68_11210</name>
</gene>
<evidence type="ECO:0000313" key="3">
    <source>
        <dbReference type="Proteomes" id="UP000294650"/>
    </source>
</evidence>
<name>A0A4V6NZY1_9BACI</name>
<evidence type="ECO:0000313" key="2">
    <source>
        <dbReference type="EMBL" id="TCT20882.1"/>
    </source>
</evidence>
<proteinExistence type="predicted"/>
<organism evidence="2 3">
    <name type="scientific">Melghiribacillus thermohalophilus</name>
    <dbReference type="NCBI Taxonomy" id="1324956"/>
    <lineage>
        <taxon>Bacteria</taxon>
        <taxon>Bacillati</taxon>
        <taxon>Bacillota</taxon>
        <taxon>Bacilli</taxon>
        <taxon>Bacillales</taxon>
        <taxon>Bacillaceae</taxon>
        <taxon>Melghiribacillus</taxon>
    </lineage>
</organism>
<reference evidence="2 3" key="1">
    <citation type="submission" date="2019-03" db="EMBL/GenBank/DDBJ databases">
        <title>Genomic Encyclopedia of Type Strains, Phase IV (KMG-IV): sequencing the most valuable type-strain genomes for metagenomic binning, comparative biology and taxonomic classification.</title>
        <authorList>
            <person name="Goeker M."/>
        </authorList>
    </citation>
    <scope>NUCLEOTIDE SEQUENCE [LARGE SCALE GENOMIC DNA]</scope>
    <source>
        <strain evidence="2 3">DSM 25894</strain>
    </source>
</reference>
<dbReference type="InterPro" id="IPR053146">
    <property type="entry name" value="QDO-like"/>
</dbReference>
<dbReference type="Proteomes" id="UP000294650">
    <property type="component" value="Unassembled WGS sequence"/>
</dbReference>
<dbReference type="RefSeq" id="WP_243646817.1">
    <property type="nucleotide sequence ID" value="NZ_SMAN01000012.1"/>
</dbReference>
<dbReference type="SUPFAM" id="SSF51182">
    <property type="entry name" value="RmlC-like cupins"/>
    <property type="match status" value="1"/>
</dbReference>
<evidence type="ECO:0000259" key="1">
    <source>
        <dbReference type="Pfam" id="PF07883"/>
    </source>
</evidence>
<dbReference type="InterPro" id="IPR013096">
    <property type="entry name" value="Cupin_2"/>
</dbReference>
<dbReference type="AlphaFoldDB" id="A0A4V6NZY1"/>
<dbReference type="Gene3D" id="2.60.120.10">
    <property type="entry name" value="Jelly Rolls"/>
    <property type="match status" value="1"/>
</dbReference>
<dbReference type="InterPro" id="IPR011051">
    <property type="entry name" value="RmlC_Cupin_sf"/>
</dbReference>
<dbReference type="PANTHER" id="PTHR36440">
    <property type="entry name" value="PUTATIVE (AFU_ORTHOLOGUE AFUA_8G07350)-RELATED"/>
    <property type="match status" value="1"/>
</dbReference>
<accession>A0A4V6NZY1</accession>
<comment type="caution">
    <text evidence="2">The sequence shown here is derived from an EMBL/GenBank/DDBJ whole genome shotgun (WGS) entry which is preliminary data.</text>
</comment>
<protein>
    <submittedName>
        <fullName evidence="2">Cupin domain</fullName>
    </submittedName>
</protein>
<keyword evidence="3" id="KW-1185">Reference proteome</keyword>
<dbReference type="InterPro" id="IPR014710">
    <property type="entry name" value="RmlC-like_jellyroll"/>
</dbReference>
<sequence length="164" mass="18519">METSDETDGAYEHIEVFLPPGGEGPPLHYHKNFEESFEVLEGELKILYGEGEKVLKAGNTLVVPKETNHTFLNASDENDVTFGVKIEPAHQFEQSMRILYGLIEDGKTDEEGLPHNKIHAALILDMQDSRVVKLPFLLKLLLNYLAKRGRNKGIDQELIQTYAK</sequence>